<comment type="caution">
    <text evidence="1">The sequence shown here is derived from an EMBL/GenBank/DDBJ whole genome shotgun (WGS) entry which is preliminary data.</text>
</comment>
<dbReference type="Proteomes" id="UP000064715">
    <property type="component" value="Unassembled WGS sequence"/>
</dbReference>
<dbReference type="AlphaFoldDB" id="A0A0X4EPI8"/>
<dbReference type="Gene3D" id="3.40.50.1240">
    <property type="entry name" value="Phosphoglycerate mutase-like"/>
    <property type="match status" value="1"/>
</dbReference>
<keyword evidence="2" id="KW-1185">Reference proteome</keyword>
<protein>
    <submittedName>
        <fullName evidence="1">Phosphoglycerate mutase</fullName>
    </submittedName>
</protein>
<dbReference type="OrthoDB" id="9156506at2"/>
<dbReference type="SUPFAM" id="SSF53254">
    <property type="entry name" value="Phosphoglycerate mutase-like"/>
    <property type="match status" value="1"/>
</dbReference>
<sequence>MRHGEPHYRGAPRVSCREMTEWIDSYNLSSTGSDRPPEKAQIQAYRALTFLSSPLPRALSSLKTLGCEPDLIDEVFREAELPVFRIPGLRLSPFYWAALFRVLWLCGLSGEAECVSVAKERAVKAAEILVNVAKDSDGPVLLMGHGMINRFIAKELIASGWKEQTSRGTGYWGAGIYSLV</sequence>
<organism evidence="1 2">
    <name type="scientific">Enterobacter genomosp. O</name>
    <dbReference type="NCBI Taxonomy" id="2364150"/>
    <lineage>
        <taxon>Bacteria</taxon>
        <taxon>Pseudomonadati</taxon>
        <taxon>Pseudomonadota</taxon>
        <taxon>Gammaproteobacteria</taxon>
        <taxon>Enterobacterales</taxon>
        <taxon>Enterobacteriaceae</taxon>
        <taxon>Enterobacter</taxon>
        <taxon>Enterobacter cloacae complex</taxon>
        <taxon>Enterobacter cloacae complex clade O</taxon>
    </lineage>
</organism>
<evidence type="ECO:0000313" key="2">
    <source>
        <dbReference type="Proteomes" id="UP000064715"/>
    </source>
</evidence>
<dbReference type="InterPro" id="IPR029033">
    <property type="entry name" value="His_PPase_superfam"/>
</dbReference>
<evidence type="ECO:0000313" key="1">
    <source>
        <dbReference type="EMBL" id="KUQ83625.1"/>
    </source>
</evidence>
<dbReference type="EMBL" id="LRCR01000017">
    <property type="protein sequence ID" value="KUQ83625.1"/>
    <property type="molecule type" value="Genomic_DNA"/>
</dbReference>
<name>A0A0X4EPI8_9ENTR</name>
<dbReference type="RefSeq" id="WP_059311402.1">
    <property type="nucleotide sequence ID" value="NZ_LRCR01000017.1"/>
</dbReference>
<reference evidence="2" key="1">
    <citation type="submission" date="2016-01" db="EMBL/GenBank/DDBJ databases">
        <title>WGS of SAMN04407783.</title>
        <authorList>
            <person name="Adams M."/>
            <person name="Sutton G."/>
            <person name="Nelson K."/>
            <person name="Thaden J."/>
            <person name="Fowler V."/>
            <person name="Mccorrison J."/>
            <person name="Sanka R."/>
            <person name="Brinkac L."/>
            <person name="Nierman W."/>
        </authorList>
    </citation>
    <scope>NUCLEOTIDE SEQUENCE [LARGE SCALE GENOMIC DNA]</scope>
    <source>
        <strain evidence="2">GN04363</strain>
    </source>
</reference>
<gene>
    <name evidence="1" type="ORF">AWI28_16315</name>
</gene>
<proteinExistence type="predicted"/>
<accession>A0A0X4EPI8</accession>